<dbReference type="Proteomes" id="UP000192257">
    <property type="component" value="Unassembled WGS sequence"/>
</dbReference>
<dbReference type="EMBL" id="NBCO01000003">
    <property type="protein sequence ID" value="ORC92729.1"/>
    <property type="molecule type" value="Genomic_DNA"/>
</dbReference>
<protein>
    <submittedName>
        <fullName evidence="3">Uncharacterized protein</fullName>
    </submittedName>
</protein>
<feature type="coiled-coil region" evidence="1">
    <location>
        <begin position="369"/>
        <end position="580"/>
    </location>
</feature>
<feature type="region of interest" description="Disordered" evidence="2">
    <location>
        <begin position="600"/>
        <end position="622"/>
    </location>
</feature>
<evidence type="ECO:0000313" key="3">
    <source>
        <dbReference type="EMBL" id="ORC92729.1"/>
    </source>
</evidence>
<dbReference type="OrthoDB" id="273438at2759"/>
<feature type="compositionally biased region" description="Gly residues" evidence="2">
    <location>
        <begin position="65"/>
        <end position="74"/>
    </location>
</feature>
<feature type="coiled-coil region" evidence="1">
    <location>
        <begin position="137"/>
        <end position="248"/>
    </location>
</feature>
<gene>
    <name evidence="3" type="ORF">TM35_000034820</name>
</gene>
<feature type="region of interest" description="Disordered" evidence="2">
    <location>
        <begin position="1"/>
        <end position="45"/>
    </location>
</feature>
<organism evidence="3 4">
    <name type="scientific">Trypanosoma theileri</name>
    <dbReference type="NCBI Taxonomy" id="67003"/>
    <lineage>
        <taxon>Eukaryota</taxon>
        <taxon>Discoba</taxon>
        <taxon>Euglenozoa</taxon>
        <taxon>Kinetoplastea</taxon>
        <taxon>Metakinetoplastina</taxon>
        <taxon>Trypanosomatida</taxon>
        <taxon>Trypanosomatidae</taxon>
        <taxon>Trypanosoma</taxon>
    </lineage>
</organism>
<sequence>MKPFRGQQDAGSHLIGSPARRGGEHDTTHNAYLATGGRVDSQGTRERNAEYSAFDVLVSPSIAGGGGGGGGGVSSTGHPPTGGVSPPRAPEASHHYSSDALVSSALAAVSMPLAVPPRSGDTAELSSDLVGTRDLQRGLLEQKLHQVQREADAVRAELREASGRVAQLTLRLNEQKVEFSALTHRYGAAVEKLTAAEGGVRRLEEHLVRERAAAGRAREERDGLRAALHEAEQAADRLRRELLEERGRPAVDPREVQRLLEDRTRYIPAAEMQQQRAEAHSAQRALVSRVDKALDTLLFAHEEDETAVFVARSAVLSAATDLEAKITATEAILAALYDQMAIFNEGSERDMAEMITALIAENKELWQHLSKLKSEYDAVTTQLTSLRRKGEYVPHDQYSYTQKQLAITTEKLNQAQKAVEAQIEMAKEHEEQMKVVMNSNESLQERTRLLVEQLSKAQQNVEQISQELEESKTSAKEATRRVEELQTLVENERRRMDNTVQQLKENHSSVEQEYENRIRHLQEERNVALESSDRARHDLSELQQQVESLERELESRTRYFENYKQQAEEHQKQINRSVHEEMTSARELLEHELGLIRRELGDQRTATREAERERDDERAERQAAQAVVSGLEAELLQQRRENEEQQRQLGEVTERLQKLEVEAGQLREGRVEAGEEVFQLQRDVKRFQERNHELEQELQEEREKHLQELTQMKKDMRELDRNRTAVQEELQRLRIRFVEVEQQKERIPRERIDAEKETLMRENVRLHEQYQEVQQENVTLRENLQQLRAKTFSCEQLSQQLDDLQERLRQLPALRQAAEDARRDAIRSAEETEALRQERDAMAAKLDFFLEESKQAAKKDEEWGRVFRDAAEQARRLGGQVSMAKQQQQKQQYSTPVSFVSHPGGYSEQYSNYQRALGASGGVGGNSNGGIDTSPHPSAPTLHRPWR</sequence>
<accession>A0A1X0P823</accession>
<evidence type="ECO:0000256" key="1">
    <source>
        <dbReference type="SAM" id="Coils"/>
    </source>
</evidence>
<keyword evidence="4" id="KW-1185">Reference proteome</keyword>
<feature type="compositionally biased region" description="Basic and acidic residues" evidence="2">
    <location>
        <begin position="600"/>
        <end position="621"/>
    </location>
</feature>
<evidence type="ECO:0000313" key="4">
    <source>
        <dbReference type="Proteomes" id="UP000192257"/>
    </source>
</evidence>
<comment type="caution">
    <text evidence="3">The sequence shown here is derived from an EMBL/GenBank/DDBJ whole genome shotgun (WGS) entry which is preliminary data.</text>
</comment>
<reference evidence="3 4" key="1">
    <citation type="submission" date="2017-03" db="EMBL/GenBank/DDBJ databases">
        <title>An alternative strategy for trypanosome survival in the mammalian bloodstream revealed through genome and transcriptome analysis of the ubiquitous bovine parasite Trypanosoma (Megatrypanum) theileri.</title>
        <authorList>
            <person name="Kelly S."/>
            <person name="Ivens A."/>
            <person name="Mott A."/>
            <person name="O'Neill E."/>
            <person name="Emms D."/>
            <person name="Macleod O."/>
            <person name="Voorheis P."/>
            <person name="Matthews J."/>
            <person name="Matthews K."/>
            <person name="Carrington M."/>
        </authorList>
    </citation>
    <scope>NUCLEOTIDE SEQUENCE [LARGE SCALE GENOMIC DNA]</scope>
    <source>
        <strain evidence="3">Edinburgh</strain>
    </source>
</reference>
<dbReference type="GeneID" id="39982029"/>
<dbReference type="SUPFAM" id="SSF57997">
    <property type="entry name" value="Tropomyosin"/>
    <property type="match status" value="1"/>
</dbReference>
<dbReference type="VEuPathDB" id="TriTrypDB:TM35_000034820"/>
<proteinExistence type="predicted"/>
<feature type="region of interest" description="Disordered" evidence="2">
    <location>
        <begin position="65"/>
        <end position="97"/>
    </location>
</feature>
<dbReference type="AlphaFoldDB" id="A0A1X0P823"/>
<name>A0A1X0P823_9TRYP</name>
<feature type="compositionally biased region" description="Gly residues" evidence="2">
    <location>
        <begin position="919"/>
        <end position="928"/>
    </location>
</feature>
<keyword evidence="1" id="KW-0175">Coiled coil</keyword>
<dbReference type="RefSeq" id="XP_028886795.1">
    <property type="nucleotide sequence ID" value="XM_029022249.1"/>
</dbReference>
<evidence type="ECO:0000256" key="2">
    <source>
        <dbReference type="SAM" id="MobiDB-lite"/>
    </source>
</evidence>
<feature type="region of interest" description="Disordered" evidence="2">
    <location>
        <begin position="916"/>
        <end position="947"/>
    </location>
</feature>